<dbReference type="Proteomes" id="UP001432322">
    <property type="component" value="Unassembled WGS sequence"/>
</dbReference>
<gene>
    <name evidence="2" type="ORF">PFISCL1PPCAC_19892</name>
</gene>
<evidence type="ECO:0000256" key="1">
    <source>
        <dbReference type="SAM" id="Phobius"/>
    </source>
</evidence>
<accession>A0AAV5WA51</accession>
<keyword evidence="1" id="KW-0812">Transmembrane</keyword>
<feature type="transmembrane region" description="Helical" evidence="1">
    <location>
        <begin position="42"/>
        <end position="63"/>
    </location>
</feature>
<keyword evidence="1" id="KW-0472">Membrane</keyword>
<keyword evidence="3" id="KW-1185">Reference proteome</keyword>
<feature type="non-terminal residue" evidence="2">
    <location>
        <position position="110"/>
    </location>
</feature>
<sequence length="110" mass="11868">MSQSASGASPVTDSFTPYSSLTFLTASSISVYELFSTMPTTILTYCLTLIIYLQSAAIVVRLLESLTSTRSLANNTYAEASFKEKGIAFLTASLVSRARADAPRARIRGR</sequence>
<comment type="caution">
    <text evidence="2">The sequence shown here is derived from an EMBL/GenBank/DDBJ whole genome shotgun (WGS) entry which is preliminary data.</text>
</comment>
<name>A0AAV5WA51_9BILA</name>
<evidence type="ECO:0008006" key="4">
    <source>
        <dbReference type="Google" id="ProtNLM"/>
    </source>
</evidence>
<evidence type="ECO:0000313" key="3">
    <source>
        <dbReference type="Proteomes" id="UP001432322"/>
    </source>
</evidence>
<proteinExistence type="predicted"/>
<dbReference type="EMBL" id="BTSY01000005">
    <property type="protein sequence ID" value="GMT28595.1"/>
    <property type="molecule type" value="Genomic_DNA"/>
</dbReference>
<keyword evidence="1" id="KW-1133">Transmembrane helix</keyword>
<reference evidence="2" key="1">
    <citation type="submission" date="2023-10" db="EMBL/GenBank/DDBJ databases">
        <title>Genome assembly of Pristionchus species.</title>
        <authorList>
            <person name="Yoshida K."/>
            <person name="Sommer R.J."/>
        </authorList>
    </citation>
    <scope>NUCLEOTIDE SEQUENCE</scope>
    <source>
        <strain evidence="2">RS5133</strain>
    </source>
</reference>
<protein>
    <recommendedName>
        <fullName evidence="4">G protein-coupled receptor</fullName>
    </recommendedName>
</protein>
<organism evidence="2 3">
    <name type="scientific">Pristionchus fissidentatus</name>
    <dbReference type="NCBI Taxonomy" id="1538716"/>
    <lineage>
        <taxon>Eukaryota</taxon>
        <taxon>Metazoa</taxon>
        <taxon>Ecdysozoa</taxon>
        <taxon>Nematoda</taxon>
        <taxon>Chromadorea</taxon>
        <taxon>Rhabditida</taxon>
        <taxon>Rhabditina</taxon>
        <taxon>Diplogasteromorpha</taxon>
        <taxon>Diplogasteroidea</taxon>
        <taxon>Neodiplogasteridae</taxon>
        <taxon>Pristionchus</taxon>
    </lineage>
</organism>
<evidence type="ECO:0000313" key="2">
    <source>
        <dbReference type="EMBL" id="GMT28595.1"/>
    </source>
</evidence>
<dbReference type="AlphaFoldDB" id="A0AAV5WA51"/>